<dbReference type="Proteomes" id="UP000886721">
    <property type="component" value="Unassembled WGS sequence"/>
</dbReference>
<evidence type="ECO:0000313" key="1">
    <source>
        <dbReference type="EMBL" id="HIX66489.1"/>
    </source>
</evidence>
<comment type="caution">
    <text evidence="1">The sequence shown here is derived from an EMBL/GenBank/DDBJ whole genome shotgun (WGS) entry which is preliminary data.</text>
</comment>
<dbReference type="AlphaFoldDB" id="A0A9D1WSK9"/>
<reference evidence="1" key="1">
    <citation type="journal article" date="2021" name="PeerJ">
        <title>Extensive microbial diversity within the chicken gut microbiome revealed by metagenomics and culture.</title>
        <authorList>
            <person name="Gilroy R."/>
            <person name="Ravi A."/>
            <person name="Getino M."/>
            <person name="Pursley I."/>
            <person name="Horton D.L."/>
            <person name="Alikhan N.F."/>
            <person name="Baker D."/>
            <person name="Gharbi K."/>
            <person name="Hall N."/>
            <person name="Watson M."/>
            <person name="Adriaenssens E.M."/>
            <person name="Foster-Nyarko E."/>
            <person name="Jarju S."/>
            <person name="Secka A."/>
            <person name="Antonio M."/>
            <person name="Oren A."/>
            <person name="Chaudhuri R.R."/>
            <person name="La Ragione R."/>
            <person name="Hildebrand F."/>
            <person name="Pallen M.J."/>
        </authorList>
    </citation>
    <scope>NUCLEOTIDE SEQUENCE</scope>
    <source>
        <strain evidence="1">CHK191-13928</strain>
    </source>
</reference>
<accession>A0A9D1WSK9</accession>
<name>A0A9D1WSK9_9FIRM</name>
<protein>
    <submittedName>
        <fullName evidence="1">Uncharacterized protein</fullName>
    </submittedName>
</protein>
<proteinExistence type="predicted"/>
<dbReference type="EMBL" id="DXEM01000001">
    <property type="protein sequence ID" value="HIX66489.1"/>
    <property type="molecule type" value="Genomic_DNA"/>
</dbReference>
<evidence type="ECO:0000313" key="2">
    <source>
        <dbReference type="Proteomes" id="UP000886721"/>
    </source>
</evidence>
<feature type="non-terminal residue" evidence="1">
    <location>
        <position position="1"/>
    </location>
</feature>
<reference evidence="1" key="2">
    <citation type="submission" date="2021-04" db="EMBL/GenBank/DDBJ databases">
        <authorList>
            <person name="Gilroy R."/>
        </authorList>
    </citation>
    <scope>NUCLEOTIDE SEQUENCE</scope>
    <source>
        <strain evidence="1">CHK191-13928</strain>
    </source>
</reference>
<organism evidence="1 2">
    <name type="scientific">Candidatus Anaerostipes excrementavium</name>
    <dbReference type="NCBI Taxonomy" id="2838463"/>
    <lineage>
        <taxon>Bacteria</taxon>
        <taxon>Bacillati</taxon>
        <taxon>Bacillota</taxon>
        <taxon>Clostridia</taxon>
        <taxon>Lachnospirales</taxon>
        <taxon>Lachnospiraceae</taxon>
        <taxon>Anaerostipes</taxon>
    </lineage>
</organism>
<sequence>KIIYKYNHHSETYQKNKSQLDQIFIEEKKRLFDQTKIDKIIYYGAFDRTEMAVLGKFECKKYFYIATPKFKSIPISPLIFDMYDTIWVKDEGMKEYVDTMCDPGKVKILKCKEELFS</sequence>
<gene>
    <name evidence="1" type="ORF">H9735_00005</name>
</gene>